<dbReference type="Proteomes" id="UP000536604">
    <property type="component" value="Unassembled WGS sequence"/>
</dbReference>
<evidence type="ECO:0008006" key="3">
    <source>
        <dbReference type="Google" id="ProtNLM"/>
    </source>
</evidence>
<sequence length="294" mass="33672">MSAYIARHEMAHGVSQKYIDHKTGRRKELFSELERDCSNIDLDLFPVRDLAETMILLDPQAAMVETWESWTAAMQLHSAVFALSEAEKGSVVECLIDHKVRRLKAPGMLYCADPDNWENAFLLAVVCRDNARAEALCRVPVERLRQAAEGAKVTYNEYTYHWISALQAYVNGTPDLVDELRRAMELSSPSRGAFGGDALDLLAFPPMEVFRRLLMGDSDKFNEALVYALESHKRYYDERKDDNRVRGIVPLSLLAWACLAYDKSQRSPDFRLEVESEYLPKHLVERSWYGEFPV</sequence>
<comment type="caution">
    <text evidence="1">The sequence shown here is derived from an EMBL/GenBank/DDBJ whole genome shotgun (WGS) entry which is preliminary data.</text>
</comment>
<reference evidence="1 2" key="1">
    <citation type="submission" date="2020-08" db="EMBL/GenBank/DDBJ databases">
        <title>Genomic Encyclopedia of Type Strains, Phase III (KMG-III): the genomes of soil and plant-associated and newly described type strains.</title>
        <authorList>
            <person name="Whitman W."/>
        </authorList>
    </citation>
    <scope>NUCLEOTIDE SEQUENCE [LARGE SCALE GENOMIC DNA]</scope>
    <source>
        <strain evidence="1 2">CECT 8712</strain>
    </source>
</reference>
<proteinExistence type="predicted"/>
<evidence type="ECO:0000313" key="2">
    <source>
        <dbReference type="Proteomes" id="UP000536604"/>
    </source>
</evidence>
<dbReference type="Pfam" id="PF15575">
    <property type="entry name" value="Imm49"/>
    <property type="match status" value="1"/>
</dbReference>
<dbReference type="RefSeq" id="WP_184291971.1">
    <property type="nucleotide sequence ID" value="NZ_JACHJO010000007.1"/>
</dbReference>
<protein>
    <recommendedName>
        <fullName evidence="3">Immunity protein 49 of polymorphic toxin system</fullName>
    </recommendedName>
</protein>
<evidence type="ECO:0000313" key="1">
    <source>
        <dbReference type="EMBL" id="MBB6120688.1"/>
    </source>
</evidence>
<dbReference type="InterPro" id="IPR029074">
    <property type="entry name" value="Imm49"/>
</dbReference>
<accession>A0A841IWV5</accession>
<dbReference type="AlphaFoldDB" id="A0A841IWV5"/>
<dbReference type="EMBL" id="JACHJO010000007">
    <property type="protein sequence ID" value="MBB6120688.1"/>
    <property type="molecule type" value="Genomic_DNA"/>
</dbReference>
<keyword evidence="2" id="KW-1185">Reference proteome</keyword>
<organism evidence="1 2">
    <name type="scientific">Nocardiopsis algeriensis</name>
    <dbReference type="NCBI Taxonomy" id="1478215"/>
    <lineage>
        <taxon>Bacteria</taxon>
        <taxon>Bacillati</taxon>
        <taxon>Actinomycetota</taxon>
        <taxon>Actinomycetes</taxon>
        <taxon>Streptosporangiales</taxon>
        <taxon>Nocardiopsidaceae</taxon>
        <taxon>Nocardiopsis</taxon>
    </lineage>
</organism>
<gene>
    <name evidence="1" type="ORF">FHS13_002645</name>
</gene>
<name>A0A841IWV5_9ACTN</name>